<dbReference type="Proteomes" id="UP001292216">
    <property type="component" value="Unassembled WGS sequence"/>
</dbReference>
<dbReference type="PROSITE" id="PS51257">
    <property type="entry name" value="PROKAR_LIPOPROTEIN"/>
    <property type="match status" value="1"/>
</dbReference>
<dbReference type="InterPro" id="IPR050490">
    <property type="entry name" value="Bact_solute-bd_prot1"/>
</dbReference>
<sequence length="432" mass="47348">MSGKKMMSLFLTMFLMTGILAACGGGNASDNTSGNTGNTAKSENTPTQTGGKVEFWLDKLGDAEKAARLSEAWKKDSGIEIEFTNYPDVAAYQTSIQQTIDDPGAPGLFTWWSGPQLETLAKNGKLADLSAEWDHYIADGVSADIKEAFTVGGKVYAAPYSLRYMSVLYNVKVFEAAGVAVPTTFEEFLEACEKIKASGVTPIGLKNDSWASFIWFQQLIAAYDPQLYIDICNGTKPYTDEAVKEVMAIWRDMFNKGYFGEPIVYSDLHKEFATGVVAMMLEDSPTVTGLQNDYGMEPGTHIDAFILPSMRGGKGTIFFEASPIVVTEASSSKEQALAALRSFYKPGTQMVMVNDHGIANISTISVENQTIQRILDMTGDSSKYQLLLRFYENTPEDLRNTAIDELSRFMYSGADIDDVLNTIQAKADEVFG</sequence>
<keyword evidence="3" id="KW-1185">Reference proteome</keyword>
<dbReference type="RefSeq" id="WP_323076326.1">
    <property type="nucleotide sequence ID" value="NZ_CBCSKM010000006.1"/>
</dbReference>
<protein>
    <submittedName>
        <fullName evidence="2">Extracellular solute-binding protein</fullName>
    </submittedName>
</protein>
<comment type="caution">
    <text evidence="2">The sequence shown here is derived from an EMBL/GenBank/DDBJ whole genome shotgun (WGS) entry which is preliminary data.</text>
</comment>
<proteinExistence type="predicted"/>
<gene>
    <name evidence="2" type="ORF">U9M73_03650</name>
</gene>
<name>A0ABU5PH17_9BACL</name>
<dbReference type="Gene3D" id="3.40.190.10">
    <property type="entry name" value="Periplasmic binding protein-like II"/>
    <property type="match status" value="2"/>
</dbReference>
<dbReference type="SUPFAM" id="SSF53850">
    <property type="entry name" value="Periplasmic binding protein-like II"/>
    <property type="match status" value="1"/>
</dbReference>
<accession>A0ABU5PH17</accession>
<evidence type="ECO:0000313" key="3">
    <source>
        <dbReference type="Proteomes" id="UP001292216"/>
    </source>
</evidence>
<dbReference type="EMBL" id="JAYERP010000001">
    <property type="protein sequence ID" value="MEA3569087.1"/>
    <property type="molecule type" value="Genomic_DNA"/>
</dbReference>
<feature type="chain" id="PRO_5045883493" evidence="1">
    <location>
        <begin position="22"/>
        <end position="432"/>
    </location>
</feature>
<dbReference type="Pfam" id="PF13416">
    <property type="entry name" value="SBP_bac_8"/>
    <property type="match status" value="1"/>
</dbReference>
<organism evidence="2 3">
    <name type="scientific">Paenibacillus phoenicis</name>
    <dbReference type="NCBI Taxonomy" id="554117"/>
    <lineage>
        <taxon>Bacteria</taxon>
        <taxon>Bacillati</taxon>
        <taxon>Bacillota</taxon>
        <taxon>Bacilli</taxon>
        <taxon>Bacillales</taxon>
        <taxon>Paenibacillaceae</taxon>
        <taxon>Paenibacillus</taxon>
    </lineage>
</organism>
<reference evidence="2 3" key="1">
    <citation type="submission" date="2023-12" db="EMBL/GenBank/DDBJ databases">
        <title>Whole genome sequencing of Paenibacillus phoenicis isolated from the Phoenix Mars Lander spacecraft assembly facility.</title>
        <authorList>
            <person name="Garcia A."/>
            <person name="Venkateswaran K."/>
        </authorList>
    </citation>
    <scope>NUCLEOTIDE SEQUENCE [LARGE SCALE GENOMIC DNA]</scope>
    <source>
        <strain evidence="2 3">3PO2SA</strain>
    </source>
</reference>
<evidence type="ECO:0000256" key="1">
    <source>
        <dbReference type="SAM" id="SignalP"/>
    </source>
</evidence>
<dbReference type="PANTHER" id="PTHR43649">
    <property type="entry name" value="ARABINOSE-BINDING PROTEIN-RELATED"/>
    <property type="match status" value="1"/>
</dbReference>
<dbReference type="InterPro" id="IPR006059">
    <property type="entry name" value="SBP"/>
</dbReference>
<evidence type="ECO:0000313" key="2">
    <source>
        <dbReference type="EMBL" id="MEA3569087.1"/>
    </source>
</evidence>
<keyword evidence="1" id="KW-0732">Signal</keyword>
<feature type="signal peptide" evidence="1">
    <location>
        <begin position="1"/>
        <end position="21"/>
    </location>
</feature>